<comment type="subcellular location">
    <subcellularLocation>
        <location evidence="1">Nucleus</location>
    </subcellularLocation>
</comment>
<keyword evidence="6" id="KW-1185">Reference proteome</keyword>
<dbReference type="InterPro" id="IPR028307">
    <property type="entry name" value="Lin-54_fam"/>
</dbReference>
<proteinExistence type="inferred from homology"/>
<organism evidence="5 6">
    <name type="scientific">Paramecium sonneborni</name>
    <dbReference type="NCBI Taxonomy" id="65129"/>
    <lineage>
        <taxon>Eukaryota</taxon>
        <taxon>Sar</taxon>
        <taxon>Alveolata</taxon>
        <taxon>Ciliophora</taxon>
        <taxon>Intramacronucleata</taxon>
        <taxon>Oligohymenophorea</taxon>
        <taxon>Peniculida</taxon>
        <taxon>Parameciidae</taxon>
        <taxon>Paramecium</taxon>
    </lineage>
</organism>
<dbReference type="EMBL" id="CAJJDN010000134">
    <property type="protein sequence ID" value="CAD8121809.1"/>
    <property type="molecule type" value="Genomic_DNA"/>
</dbReference>
<dbReference type="InterPro" id="IPR033467">
    <property type="entry name" value="Tesmin/TSO1-like_CXC"/>
</dbReference>
<name>A0A8S1R2G6_9CILI</name>
<protein>
    <recommendedName>
        <fullName evidence="4">CRC domain-containing protein</fullName>
    </recommendedName>
</protein>
<accession>A0A8S1R2G6</accession>
<keyword evidence="3" id="KW-0539">Nucleus</keyword>
<evidence type="ECO:0000259" key="4">
    <source>
        <dbReference type="PROSITE" id="PS51634"/>
    </source>
</evidence>
<evidence type="ECO:0000313" key="5">
    <source>
        <dbReference type="EMBL" id="CAD8121809.1"/>
    </source>
</evidence>
<dbReference type="InterPro" id="IPR005172">
    <property type="entry name" value="CRC"/>
</dbReference>
<reference evidence="5" key="1">
    <citation type="submission" date="2021-01" db="EMBL/GenBank/DDBJ databases">
        <authorList>
            <consortium name="Genoscope - CEA"/>
            <person name="William W."/>
        </authorList>
    </citation>
    <scope>NUCLEOTIDE SEQUENCE</scope>
</reference>
<dbReference type="GO" id="GO:0006355">
    <property type="term" value="P:regulation of DNA-templated transcription"/>
    <property type="evidence" value="ECO:0007669"/>
    <property type="project" value="TreeGrafter"/>
</dbReference>
<dbReference type="OrthoDB" id="6283463at2759"/>
<comment type="caution">
    <text evidence="5">The sequence shown here is derived from an EMBL/GenBank/DDBJ whole genome shotgun (WGS) entry which is preliminary data.</text>
</comment>
<dbReference type="PROSITE" id="PS51634">
    <property type="entry name" value="CRC"/>
    <property type="match status" value="1"/>
</dbReference>
<dbReference type="SMART" id="SM01114">
    <property type="entry name" value="CXC"/>
    <property type="match status" value="2"/>
</dbReference>
<evidence type="ECO:0000256" key="1">
    <source>
        <dbReference type="ARBA" id="ARBA00004123"/>
    </source>
</evidence>
<dbReference type="Proteomes" id="UP000692954">
    <property type="component" value="Unassembled WGS sequence"/>
</dbReference>
<dbReference type="AlphaFoldDB" id="A0A8S1R2G6"/>
<dbReference type="GO" id="GO:0005634">
    <property type="term" value="C:nucleus"/>
    <property type="evidence" value="ECO:0007669"/>
    <property type="project" value="UniProtKB-SubCell"/>
</dbReference>
<feature type="domain" description="CRC" evidence="4">
    <location>
        <begin position="38"/>
        <end position="136"/>
    </location>
</feature>
<evidence type="ECO:0000256" key="3">
    <source>
        <dbReference type="ARBA" id="ARBA00023242"/>
    </source>
</evidence>
<comment type="similarity">
    <text evidence="2">Belongs to the lin-54 family.</text>
</comment>
<dbReference type="PANTHER" id="PTHR12446">
    <property type="entry name" value="TESMIN/TSO1-RELATED"/>
    <property type="match status" value="1"/>
</dbReference>
<dbReference type="Pfam" id="PF03638">
    <property type="entry name" value="TCR"/>
    <property type="match status" value="2"/>
</dbReference>
<sequence>MKPNHCDTIFNDDQFQTPTRQQKRVITETTIKKPFQQKQRQCTCKKSQCLKMYCDCLAFGEYCGSECSCQNCHNDDKHLEQRNKVLEQMVEKNSSATQIKCNCRKSNCQKKYCECFNAGVKCSELCKCDDCKNSVKLGYNQFQIGNQKFILIPVQTFEQLKSQQK</sequence>
<dbReference type="PANTHER" id="PTHR12446:SF34">
    <property type="entry name" value="PROTEIN LIN-54 HOMOLOG"/>
    <property type="match status" value="1"/>
</dbReference>
<evidence type="ECO:0000256" key="2">
    <source>
        <dbReference type="ARBA" id="ARBA00007267"/>
    </source>
</evidence>
<gene>
    <name evidence="5" type="ORF">PSON_ATCC_30995.1.T1340111</name>
</gene>
<evidence type="ECO:0000313" key="6">
    <source>
        <dbReference type="Proteomes" id="UP000692954"/>
    </source>
</evidence>